<dbReference type="RefSeq" id="WP_345185686.1">
    <property type="nucleotide sequence ID" value="NZ_BAABGP010000008.1"/>
</dbReference>
<keyword evidence="2" id="KW-1185">Reference proteome</keyword>
<evidence type="ECO:0000313" key="2">
    <source>
        <dbReference type="Proteomes" id="UP001500731"/>
    </source>
</evidence>
<proteinExistence type="predicted"/>
<evidence type="ECO:0000313" key="1">
    <source>
        <dbReference type="EMBL" id="GAA4483379.1"/>
    </source>
</evidence>
<dbReference type="Proteomes" id="UP001500731">
    <property type="component" value="Unassembled WGS sequence"/>
</dbReference>
<organism evidence="1 2">
    <name type="scientific">Microbacterium panaciterrae</name>
    <dbReference type="NCBI Taxonomy" id="985759"/>
    <lineage>
        <taxon>Bacteria</taxon>
        <taxon>Bacillati</taxon>
        <taxon>Actinomycetota</taxon>
        <taxon>Actinomycetes</taxon>
        <taxon>Micrococcales</taxon>
        <taxon>Microbacteriaceae</taxon>
        <taxon>Microbacterium</taxon>
    </lineage>
</organism>
<gene>
    <name evidence="1" type="ORF">GCM10023171_14780</name>
</gene>
<accession>A0ABP8PAI3</accession>
<comment type="caution">
    <text evidence="1">The sequence shown here is derived from an EMBL/GenBank/DDBJ whole genome shotgun (WGS) entry which is preliminary data.</text>
</comment>
<name>A0ABP8PAI3_9MICO</name>
<reference evidence="2" key="1">
    <citation type="journal article" date="2019" name="Int. J. Syst. Evol. Microbiol.">
        <title>The Global Catalogue of Microorganisms (GCM) 10K type strain sequencing project: providing services to taxonomists for standard genome sequencing and annotation.</title>
        <authorList>
            <consortium name="The Broad Institute Genomics Platform"/>
            <consortium name="The Broad Institute Genome Sequencing Center for Infectious Disease"/>
            <person name="Wu L."/>
            <person name="Ma J."/>
        </authorList>
    </citation>
    <scope>NUCLEOTIDE SEQUENCE [LARGE SCALE GENOMIC DNA]</scope>
    <source>
        <strain evidence="2">JCM 17839</strain>
    </source>
</reference>
<dbReference type="EMBL" id="BAABGP010000008">
    <property type="protein sequence ID" value="GAA4483379.1"/>
    <property type="molecule type" value="Genomic_DNA"/>
</dbReference>
<protein>
    <submittedName>
        <fullName evidence="1">Uncharacterized protein</fullName>
    </submittedName>
</protein>
<sequence length="440" mass="46280">MRTYDEFPTIIGEMKRAAIDCWMADDDYCVHFAYDDTYALWGYVAANSYSRPGADGQGGGEFTGWISWNHPSRAPRFDEIRGYVDDWTAQWKGLPDGSACTAPLQATTTTAAAFGASGSGPSVQDNGEISTANHTVSDVLISNIKGSFVTPFHDKYYTQFSMVGYGLGAATAILQVNYNVENTMWDKVRDDVTNLCVNATNAWKKQADLDADAYGTVTLTVVGAVVGAFATIATAGAAAPAVAALIGISTLATAGVAGIAASASISGGSYLEIFQSLADGLMMLGDGIRKQEQSLTDMMDKSNTYILDNKPDFDLDAFALGRYPGSDGTISMQQANADLISTNMQRIITALGGAQTSLGAAPASSPTPRDGRVGVGADGTHGSAAALYATVATCLTYTTSEYTLGRELFNATVADYFQTDADATKKVAQLAASEALSTQW</sequence>